<dbReference type="InterPro" id="IPR049804">
    <property type="entry name" value="Choice_anch_L"/>
</dbReference>
<organism evidence="9 10">
    <name type="scientific">Microbacterium dextranolyticum</name>
    <dbReference type="NCBI Taxonomy" id="36806"/>
    <lineage>
        <taxon>Bacteria</taxon>
        <taxon>Bacillati</taxon>
        <taxon>Actinomycetota</taxon>
        <taxon>Actinomycetes</taxon>
        <taxon>Micrococcales</taxon>
        <taxon>Microbacteriaceae</taxon>
        <taxon>Microbacterium</taxon>
    </lineage>
</organism>
<dbReference type="EMBL" id="BSER01000008">
    <property type="protein sequence ID" value="GLJ95205.1"/>
    <property type="molecule type" value="Genomic_DNA"/>
</dbReference>
<keyword evidence="1" id="KW-0134">Cell wall</keyword>
<name>A0A9W6M637_9MICO</name>
<keyword evidence="6" id="KW-1133">Transmembrane helix</keyword>
<evidence type="ECO:0000256" key="6">
    <source>
        <dbReference type="SAM" id="Phobius"/>
    </source>
</evidence>
<feature type="chain" id="PRO_5040842415" description="Gram-positive cocci surface proteins LPxTG domain-containing protein" evidence="7">
    <location>
        <begin position="34"/>
        <end position="361"/>
    </location>
</feature>
<dbReference type="RefSeq" id="WP_204964704.1">
    <property type="nucleotide sequence ID" value="NZ_BAAAUR010000005.1"/>
</dbReference>
<feature type="compositionally biased region" description="Low complexity" evidence="5">
    <location>
        <begin position="270"/>
        <end position="309"/>
    </location>
</feature>
<keyword evidence="4" id="KW-0572">Peptidoglycan-anchor</keyword>
<dbReference type="NCBIfam" id="NF038133">
    <property type="entry name" value="choice_anch_L"/>
    <property type="match status" value="1"/>
</dbReference>
<evidence type="ECO:0000259" key="8">
    <source>
        <dbReference type="PROSITE" id="PS50847"/>
    </source>
</evidence>
<keyword evidence="3 7" id="KW-0732">Signal</keyword>
<dbReference type="PROSITE" id="PS51318">
    <property type="entry name" value="TAT"/>
    <property type="match status" value="1"/>
</dbReference>
<dbReference type="InterPro" id="IPR006311">
    <property type="entry name" value="TAT_signal"/>
</dbReference>
<evidence type="ECO:0000313" key="9">
    <source>
        <dbReference type="EMBL" id="GLJ95205.1"/>
    </source>
</evidence>
<feature type="signal peptide" evidence="7">
    <location>
        <begin position="1"/>
        <end position="33"/>
    </location>
</feature>
<evidence type="ECO:0000256" key="4">
    <source>
        <dbReference type="ARBA" id="ARBA00023088"/>
    </source>
</evidence>
<sequence>MSPFPPSRRRRAILVGIALGAASAPVIVTSASAALAVQTLEAAPLEVSAGALVGGNVRFVSAQLVHGRDVQVGSYAGLDLSAATRSGLALSTGSLRAADPSSAADVDFTSSSLTGTNSAPTTTGDLGGAGSAELTALTGATTYDAAQVALTVVPAGDTLSIVYQFGSEEYPTWSQRDYTDALGVFVNGSLCSIVDSDPAGIRTINESTHADSFVSNLDGSHATEMNAYTTALTCTAPVRPGVETTIVAAVADTVDGQLDTTLLLGAGGITSTPAPAQPTTSPNPSAPATSDGVTGTPAGVASTGGTAGTAAQPEAASTLANTGGDGGLLIGAIAGGALLAATGAGLVIRSRRRAAAETDGS</sequence>
<evidence type="ECO:0000256" key="2">
    <source>
        <dbReference type="ARBA" id="ARBA00022525"/>
    </source>
</evidence>
<reference evidence="9" key="2">
    <citation type="submission" date="2023-01" db="EMBL/GenBank/DDBJ databases">
        <authorList>
            <person name="Sun Q."/>
            <person name="Evtushenko L."/>
        </authorList>
    </citation>
    <scope>NUCLEOTIDE SEQUENCE</scope>
    <source>
        <strain evidence="9">VKM Ac-1940</strain>
    </source>
</reference>
<evidence type="ECO:0000256" key="1">
    <source>
        <dbReference type="ARBA" id="ARBA00022512"/>
    </source>
</evidence>
<evidence type="ECO:0000313" key="10">
    <source>
        <dbReference type="Proteomes" id="UP001142291"/>
    </source>
</evidence>
<comment type="caution">
    <text evidence="9">The sequence shown here is derived from an EMBL/GenBank/DDBJ whole genome shotgun (WGS) entry which is preliminary data.</text>
</comment>
<accession>A0A9W6M637</accession>
<keyword evidence="10" id="KW-1185">Reference proteome</keyword>
<dbReference type="AlphaFoldDB" id="A0A9W6M637"/>
<evidence type="ECO:0000256" key="3">
    <source>
        <dbReference type="ARBA" id="ARBA00022729"/>
    </source>
</evidence>
<keyword evidence="2" id="KW-0964">Secreted</keyword>
<proteinExistence type="predicted"/>
<evidence type="ECO:0000256" key="5">
    <source>
        <dbReference type="SAM" id="MobiDB-lite"/>
    </source>
</evidence>
<keyword evidence="6" id="KW-0812">Transmembrane</keyword>
<keyword evidence="6" id="KW-0472">Membrane</keyword>
<protein>
    <recommendedName>
        <fullName evidence="8">Gram-positive cocci surface proteins LPxTG domain-containing protein</fullName>
    </recommendedName>
</protein>
<gene>
    <name evidence="9" type="ORF">GCM10017591_12670</name>
</gene>
<evidence type="ECO:0000256" key="7">
    <source>
        <dbReference type="SAM" id="SignalP"/>
    </source>
</evidence>
<feature type="domain" description="Gram-positive cocci surface proteins LPxTG" evidence="8">
    <location>
        <begin position="319"/>
        <end position="358"/>
    </location>
</feature>
<dbReference type="InterPro" id="IPR019931">
    <property type="entry name" value="LPXTG_anchor"/>
</dbReference>
<dbReference type="PROSITE" id="PS50847">
    <property type="entry name" value="GRAM_POS_ANCHORING"/>
    <property type="match status" value="1"/>
</dbReference>
<feature type="region of interest" description="Disordered" evidence="5">
    <location>
        <begin position="269"/>
        <end position="309"/>
    </location>
</feature>
<dbReference type="Proteomes" id="UP001142291">
    <property type="component" value="Unassembled WGS sequence"/>
</dbReference>
<feature type="transmembrane region" description="Helical" evidence="6">
    <location>
        <begin position="327"/>
        <end position="348"/>
    </location>
</feature>
<reference evidence="9" key="1">
    <citation type="journal article" date="2014" name="Int. J. Syst. Evol. Microbiol.">
        <title>Complete genome sequence of Corynebacterium casei LMG S-19264T (=DSM 44701T), isolated from a smear-ripened cheese.</title>
        <authorList>
            <consortium name="US DOE Joint Genome Institute (JGI-PGF)"/>
            <person name="Walter F."/>
            <person name="Albersmeier A."/>
            <person name="Kalinowski J."/>
            <person name="Ruckert C."/>
        </authorList>
    </citation>
    <scope>NUCLEOTIDE SEQUENCE</scope>
    <source>
        <strain evidence="9">VKM Ac-1940</strain>
    </source>
</reference>